<evidence type="ECO:0000256" key="1">
    <source>
        <dbReference type="SAM" id="Phobius"/>
    </source>
</evidence>
<evidence type="ECO:0000313" key="3">
    <source>
        <dbReference type="Proteomes" id="UP000632377"/>
    </source>
</evidence>
<reference evidence="2 3" key="1">
    <citation type="submission" date="2021-01" db="EMBL/GenBank/DDBJ databases">
        <title>Genome public.</title>
        <authorList>
            <person name="Liu C."/>
            <person name="Sun Q."/>
        </authorList>
    </citation>
    <scope>NUCLEOTIDE SEQUENCE [LARGE SCALE GENOMIC DNA]</scope>
    <source>
        <strain evidence="2 3">YIM B02515</strain>
    </source>
</reference>
<feature type="transmembrane region" description="Helical" evidence="1">
    <location>
        <begin position="7"/>
        <end position="32"/>
    </location>
</feature>
<keyword evidence="1" id="KW-0812">Transmembrane</keyword>
<feature type="transmembrane region" description="Helical" evidence="1">
    <location>
        <begin position="52"/>
        <end position="74"/>
    </location>
</feature>
<feature type="transmembrane region" description="Helical" evidence="1">
    <location>
        <begin position="118"/>
        <end position="136"/>
    </location>
</feature>
<keyword evidence="1" id="KW-1133">Transmembrane helix</keyword>
<dbReference type="EMBL" id="JAESWC010000024">
    <property type="protein sequence ID" value="MBL4938571.1"/>
    <property type="molecule type" value="Genomic_DNA"/>
</dbReference>
<organism evidence="2 3">
    <name type="scientific">Clostridium rhizosphaerae</name>
    <dbReference type="NCBI Taxonomy" id="2803861"/>
    <lineage>
        <taxon>Bacteria</taxon>
        <taxon>Bacillati</taxon>
        <taxon>Bacillota</taxon>
        <taxon>Clostridia</taxon>
        <taxon>Eubacteriales</taxon>
        <taxon>Clostridiaceae</taxon>
        <taxon>Clostridium</taxon>
    </lineage>
</organism>
<gene>
    <name evidence="2" type="ORF">JK636_22970</name>
</gene>
<dbReference type="RefSeq" id="WP_202751334.1">
    <property type="nucleotide sequence ID" value="NZ_JAESWC010000024.1"/>
</dbReference>
<proteinExistence type="predicted"/>
<keyword evidence="1" id="KW-0472">Membrane</keyword>
<protein>
    <submittedName>
        <fullName evidence="2">Uncharacterized protein</fullName>
    </submittedName>
</protein>
<dbReference type="Proteomes" id="UP000632377">
    <property type="component" value="Unassembled WGS sequence"/>
</dbReference>
<name>A0ABS1TJ05_9CLOT</name>
<keyword evidence="3" id="KW-1185">Reference proteome</keyword>
<accession>A0ABS1TJ05</accession>
<evidence type="ECO:0000313" key="2">
    <source>
        <dbReference type="EMBL" id="MBL4938571.1"/>
    </source>
</evidence>
<sequence>MKNDKLLLTSFIGIVSTIPAEIISHLFVYFGFGKYSIYQLASLLITFNRPNFIIGLIVDFIIGGVIANLICYSLEKLGSEYLIIKAIMASFLSWLVCELAFTFSIEGRYFDLRPIGDYYNNILCAGIFGITLGLLFKKFLFRKSIS</sequence>
<feature type="transmembrane region" description="Helical" evidence="1">
    <location>
        <begin position="86"/>
        <end position="106"/>
    </location>
</feature>
<comment type="caution">
    <text evidence="2">The sequence shown here is derived from an EMBL/GenBank/DDBJ whole genome shotgun (WGS) entry which is preliminary data.</text>
</comment>